<keyword evidence="1" id="KW-0812">Transmembrane</keyword>
<dbReference type="AlphaFoldDB" id="A0A9P6ESQ4"/>
<keyword evidence="1" id="KW-0472">Membrane</keyword>
<feature type="transmembrane region" description="Helical" evidence="1">
    <location>
        <begin position="90"/>
        <end position="111"/>
    </location>
</feature>
<evidence type="ECO:0000256" key="1">
    <source>
        <dbReference type="SAM" id="Phobius"/>
    </source>
</evidence>
<organism evidence="2 3">
    <name type="scientific">Crepidotus variabilis</name>
    <dbReference type="NCBI Taxonomy" id="179855"/>
    <lineage>
        <taxon>Eukaryota</taxon>
        <taxon>Fungi</taxon>
        <taxon>Dikarya</taxon>
        <taxon>Basidiomycota</taxon>
        <taxon>Agaricomycotina</taxon>
        <taxon>Agaricomycetes</taxon>
        <taxon>Agaricomycetidae</taxon>
        <taxon>Agaricales</taxon>
        <taxon>Agaricineae</taxon>
        <taxon>Crepidotaceae</taxon>
        <taxon>Crepidotus</taxon>
    </lineage>
</organism>
<feature type="transmembrane region" description="Helical" evidence="1">
    <location>
        <begin position="165"/>
        <end position="186"/>
    </location>
</feature>
<comment type="caution">
    <text evidence="2">The sequence shown here is derived from an EMBL/GenBank/DDBJ whole genome shotgun (WGS) entry which is preliminary data.</text>
</comment>
<name>A0A9P6ESQ4_9AGAR</name>
<dbReference type="OrthoDB" id="2943398at2759"/>
<gene>
    <name evidence="2" type="ORF">CPB83DRAFT_831767</name>
</gene>
<accession>A0A9P6ESQ4</accession>
<keyword evidence="1" id="KW-1133">Transmembrane helix</keyword>
<evidence type="ECO:0000313" key="2">
    <source>
        <dbReference type="EMBL" id="KAF9533964.1"/>
    </source>
</evidence>
<sequence length="202" mass="21800">MNTYQAIPNCFEVKDTVNDSPGYFSARVVHHRTGLYSALFGQEHANTSNPEHFHLLLEAAVSPAKYAVFLYIGAALLENTRSCSSPSSSLIIKIGALGGMVLALLYFTLLLRNQKTNFISTSGPESISPYTICLCKEVVYSTLAALIGCWGYGLSAENEVQCFILSGAIGPMIFAAVGFALLVTLLSAVRGIEKIQDWCAGY</sequence>
<reference evidence="2" key="1">
    <citation type="submission" date="2020-11" db="EMBL/GenBank/DDBJ databases">
        <authorList>
            <consortium name="DOE Joint Genome Institute"/>
            <person name="Ahrendt S."/>
            <person name="Riley R."/>
            <person name="Andreopoulos W."/>
            <person name="Labutti K."/>
            <person name="Pangilinan J."/>
            <person name="Ruiz-Duenas F.J."/>
            <person name="Barrasa J.M."/>
            <person name="Sanchez-Garcia M."/>
            <person name="Camarero S."/>
            <person name="Miyauchi S."/>
            <person name="Serrano A."/>
            <person name="Linde D."/>
            <person name="Babiker R."/>
            <person name="Drula E."/>
            <person name="Ayuso-Fernandez I."/>
            <person name="Pacheco R."/>
            <person name="Padilla G."/>
            <person name="Ferreira P."/>
            <person name="Barriuso J."/>
            <person name="Kellner H."/>
            <person name="Castanera R."/>
            <person name="Alfaro M."/>
            <person name="Ramirez L."/>
            <person name="Pisabarro A.G."/>
            <person name="Kuo A."/>
            <person name="Tritt A."/>
            <person name="Lipzen A."/>
            <person name="He G."/>
            <person name="Yan M."/>
            <person name="Ng V."/>
            <person name="Cullen D."/>
            <person name="Martin F."/>
            <person name="Rosso M.-N."/>
            <person name="Henrissat B."/>
            <person name="Hibbett D."/>
            <person name="Martinez A.T."/>
            <person name="Grigoriev I.V."/>
        </authorList>
    </citation>
    <scope>NUCLEOTIDE SEQUENCE</scope>
    <source>
        <strain evidence="2">CBS 506.95</strain>
    </source>
</reference>
<dbReference type="Proteomes" id="UP000807306">
    <property type="component" value="Unassembled WGS sequence"/>
</dbReference>
<evidence type="ECO:0000313" key="3">
    <source>
        <dbReference type="Proteomes" id="UP000807306"/>
    </source>
</evidence>
<proteinExistence type="predicted"/>
<feature type="transmembrane region" description="Helical" evidence="1">
    <location>
        <begin position="132"/>
        <end position="153"/>
    </location>
</feature>
<dbReference type="EMBL" id="MU157827">
    <property type="protein sequence ID" value="KAF9533964.1"/>
    <property type="molecule type" value="Genomic_DNA"/>
</dbReference>
<protein>
    <submittedName>
        <fullName evidence="2">Uncharacterized protein</fullName>
    </submittedName>
</protein>
<keyword evidence="3" id="KW-1185">Reference proteome</keyword>